<evidence type="ECO:0000256" key="5">
    <source>
        <dbReference type="ARBA" id="ARBA00023136"/>
    </source>
</evidence>
<evidence type="ECO:0000256" key="2">
    <source>
        <dbReference type="ARBA" id="ARBA00022475"/>
    </source>
</evidence>
<dbReference type="Pfam" id="PF03631">
    <property type="entry name" value="Virul_fac_BrkB"/>
    <property type="match status" value="1"/>
</dbReference>
<evidence type="ECO:0000256" key="1">
    <source>
        <dbReference type="ARBA" id="ARBA00004651"/>
    </source>
</evidence>
<keyword evidence="3 7" id="KW-0812">Transmembrane</keyword>
<accession>A0A1K0FF00</accession>
<keyword evidence="5 7" id="KW-0472">Membrane</keyword>
<dbReference type="EMBL" id="MEIA01000341">
    <property type="protein sequence ID" value="OJF11409.1"/>
    <property type="molecule type" value="Genomic_DNA"/>
</dbReference>
<keyword evidence="2" id="KW-1003">Cell membrane</keyword>
<gene>
    <name evidence="8" type="ORF">BG844_26495</name>
</gene>
<protein>
    <submittedName>
        <fullName evidence="8">Uncharacterized protein</fullName>
    </submittedName>
</protein>
<dbReference type="PANTHER" id="PTHR30213:SF1">
    <property type="entry name" value="INNER MEMBRANE PROTEIN YHJD"/>
    <property type="match status" value="1"/>
</dbReference>
<reference evidence="8 9" key="1">
    <citation type="submission" date="2016-09" db="EMBL/GenBank/DDBJ databases">
        <title>Couchioplanes caeruleus draft genome sequence.</title>
        <authorList>
            <person name="Sheehan J."/>
            <person name="Caffrey P."/>
        </authorList>
    </citation>
    <scope>NUCLEOTIDE SEQUENCE [LARGE SCALE GENOMIC DNA]</scope>
    <source>
        <strain evidence="8 9">DSM 43634</strain>
    </source>
</reference>
<evidence type="ECO:0000256" key="4">
    <source>
        <dbReference type="ARBA" id="ARBA00022989"/>
    </source>
</evidence>
<keyword evidence="4 7" id="KW-1133">Transmembrane helix</keyword>
<proteinExistence type="predicted"/>
<sequence>MGFPRAGTGTALTGTGRVRHRLDRLQQRRAVLGFPYAVIRKYADDGGGREAALITYYGFLSIFPALLLAETVLTRALPRHPEVGHRLFVAMVPPSLRSTVADVASVAPASPVAVAAGLIGLLLSGTGVVLTAARTLNHLAAVPYRSRTGWVSRPLRAVAALVLILGGAVTVGGLVVVVAAYPGVPWLSRVVAVLGEWAIVCAVLTLVARLLLLRPAPVRALWPAAVAGAAAVTITLELGAVVLPRLVRRAGPVYGGFATVAGMFTMLYVLSVALVLAAEIAAVREARLWPRAADGSRPTAADAHALALLAREQERLPGQRIESRLPVGSRLPDVGAGPPTPPGPARRGPGPACRDGGGEEARRSGR</sequence>
<evidence type="ECO:0000256" key="7">
    <source>
        <dbReference type="SAM" id="Phobius"/>
    </source>
</evidence>
<keyword evidence="9" id="KW-1185">Reference proteome</keyword>
<feature type="compositionally biased region" description="Low complexity" evidence="6">
    <location>
        <begin position="345"/>
        <end position="354"/>
    </location>
</feature>
<dbReference type="AlphaFoldDB" id="A0A1K0FF00"/>
<evidence type="ECO:0000313" key="8">
    <source>
        <dbReference type="EMBL" id="OJF11409.1"/>
    </source>
</evidence>
<feature type="transmembrane region" description="Helical" evidence="7">
    <location>
        <begin position="186"/>
        <end position="208"/>
    </location>
</feature>
<feature type="transmembrane region" description="Helical" evidence="7">
    <location>
        <begin position="254"/>
        <end position="278"/>
    </location>
</feature>
<dbReference type="InterPro" id="IPR017039">
    <property type="entry name" value="Virul_fac_BrkB"/>
</dbReference>
<feature type="transmembrane region" description="Helical" evidence="7">
    <location>
        <begin position="112"/>
        <end position="136"/>
    </location>
</feature>
<comment type="subcellular location">
    <subcellularLocation>
        <location evidence="1">Cell membrane</location>
        <topology evidence="1">Multi-pass membrane protein</topology>
    </subcellularLocation>
</comment>
<dbReference type="Proteomes" id="UP000182486">
    <property type="component" value="Unassembled WGS sequence"/>
</dbReference>
<evidence type="ECO:0000256" key="6">
    <source>
        <dbReference type="SAM" id="MobiDB-lite"/>
    </source>
</evidence>
<name>A0A1K0FF00_9ACTN</name>
<dbReference type="PANTHER" id="PTHR30213">
    <property type="entry name" value="INNER MEMBRANE PROTEIN YHJD"/>
    <property type="match status" value="1"/>
</dbReference>
<comment type="caution">
    <text evidence="8">The sequence shown here is derived from an EMBL/GenBank/DDBJ whole genome shotgun (WGS) entry which is preliminary data.</text>
</comment>
<evidence type="ECO:0000256" key="3">
    <source>
        <dbReference type="ARBA" id="ARBA00022692"/>
    </source>
</evidence>
<dbReference type="RefSeq" id="WP_071808081.1">
    <property type="nucleotide sequence ID" value="NZ_MEIA01000341.1"/>
</dbReference>
<feature type="transmembrane region" description="Helical" evidence="7">
    <location>
        <begin position="157"/>
        <end position="180"/>
    </location>
</feature>
<feature type="transmembrane region" description="Helical" evidence="7">
    <location>
        <begin position="220"/>
        <end position="242"/>
    </location>
</feature>
<dbReference type="GO" id="GO:0005886">
    <property type="term" value="C:plasma membrane"/>
    <property type="evidence" value="ECO:0007669"/>
    <property type="project" value="UniProtKB-SubCell"/>
</dbReference>
<organism evidence="8 9">
    <name type="scientific">Couchioplanes caeruleus subsp. caeruleus</name>
    <dbReference type="NCBI Taxonomy" id="56427"/>
    <lineage>
        <taxon>Bacteria</taxon>
        <taxon>Bacillati</taxon>
        <taxon>Actinomycetota</taxon>
        <taxon>Actinomycetes</taxon>
        <taxon>Micromonosporales</taxon>
        <taxon>Micromonosporaceae</taxon>
        <taxon>Couchioplanes</taxon>
    </lineage>
</organism>
<feature type="compositionally biased region" description="Basic and acidic residues" evidence="6">
    <location>
        <begin position="356"/>
        <end position="366"/>
    </location>
</feature>
<feature type="region of interest" description="Disordered" evidence="6">
    <location>
        <begin position="319"/>
        <end position="366"/>
    </location>
</feature>
<feature type="transmembrane region" description="Helical" evidence="7">
    <location>
        <begin position="51"/>
        <end position="69"/>
    </location>
</feature>
<evidence type="ECO:0000313" key="9">
    <source>
        <dbReference type="Proteomes" id="UP000182486"/>
    </source>
</evidence>